<feature type="transmembrane region" description="Helical" evidence="7">
    <location>
        <begin position="277"/>
        <end position="296"/>
    </location>
</feature>
<sequence length="311" mass="33312">MKTVALKVLGAIAVLWAAATFTFFVQAALPGDRATLILNQDSGQIIKRSDAELAPVNEKFGFDDPIYAQYVNYVAGLAQGDLGTSYRLKAPVTEIIGEQIWPTIFLTIAALIAAWVMALALTLLTAKRGRIPSALGSGYETFTAALPHYWLGVILLVVFAIELQLFPVEGGSSLIGLVLPALTLGIPLAGFLGQVTRDEFEKVLDQPFVTSARARGMGDFGVRWRHALRHAVLPAITLSGWAIGALFSGAVIAEIIFARQGIGNILVTAANMRDIPLVSGIVMLVALIYVVANLLVDLAYRVVDPRIEVSS</sequence>
<dbReference type="EMBL" id="CP088295">
    <property type="protein sequence ID" value="UUY05399.1"/>
    <property type="molecule type" value="Genomic_DNA"/>
</dbReference>
<dbReference type="Pfam" id="PF00528">
    <property type="entry name" value="BPD_transp_1"/>
    <property type="match status" value="1"/>
</dbReference>
<evidence type="ECO:0000256" key="4">
    <source>
        <dbReference type="ARBA" id="ARBA00022692"/>
    </source>
</evidence>
<evidence type="ECO:0000256" key="5">
    <source>
        <dbReference type="ARBA" id="ARBA00022989"/>
    </source>
</evidence>
<keyword evidence="4 7" id="KW-0812">Transmembrane</keyword>
<dbReference type="PANTHER" id="PTHR43163">
    <property type="entry name" value="DIPEPTIDE TRANSPORT SYSTEM PERMEASE PROTEIN DPPB-RELATED"/>
    <property type="match status" value="1"/>
</dbReference>
<gene>
    <name evidence="10" type="ORF">LRS13_07715</name>
</gene>
<keyword evidence="3" id="KW-1003">Cell membrane</keyword>
<reference evidence="11" key="1">
    <citation type="submission" date="2021-11" db="EMBL/GenBank/DDBJ databases">
        <title>Cultivation dependent microbiological survey of springs from the worlds oldest radium mine currently devoted to the extraction of radon-saturated water.</title>
        <authorList>
            <person name="Kapinusova G."/>
            <person name="Smrhova T."/>
            <person name="Strejcek M."/>
            <person name="Suman J."/>
            <person name="Jani K."/>
            <person name="Pajer P."/>
            <person name="Uhlik O."/>
        </authorList>
    </citation>
    <scope>NUCLEOTIDE SEQUENCE [LARGE SCALE GENOMIC DNA]</scope>
    <source>
        <strain evidence="11">J379</strain>
    </source>
</reference>
<feature type="transmembrane region" description="Helical" evidence="7">
    <location>
        <begin position="172"/>
        <end position="192"/>
    </location>
</feature>
<keyword evidence="6 7" id="KW-0472">Membrane</keyword>
<evidence type="ECO:0000256" key="3">
    <source>
        <dbReference type="ARBA" id="ARBA00022475"/>
    </source>
</evidence>
<organism evidence="10 11">
    <name type="scientific">Svornostia abyssi</name>
    <dbReference type="NCBI Taxonomy" id="2898438"/>
    <lineage>
        <taxon>Bacteria</taxon>
        <taxon>Bacillati</taxon>
        <taxon>Actinomycetota</taxon>
        <taxon>Thermoleophilia</taxon>
        <taxon>Solirubrobacterales</taxon>
        <taxon>Baekduiaceae</taxon>
        <taxon>Svornostia</taxon>
    </lineage>
</organism>
<protein>
    <submittedName>
        <fullName evidence="10">ABC transporter permease</fullName>
    </submittedName>
</protein>
<accession>A0ABY5PL28</accession>
<feature type="transmembrane region" description="Helical" evidence="7">
    <location>
        <begin position="232"/>
        <end position="257"/>
    </location>
</feature>
<proteinExistence type="inferred from homology"/>
<feature type="transmembrane region" description="Helical" evidence="7">
    <location>
        <begin position="145"/>
        <end position="166"/>
    </location>
</feature>
<dbReference type="CDD" id="cd06261">
    <property type="entry name" value="TM_PBP2"/>
    <property type="match status" value="1"/>
</dbReference>
<dbReference type="InterPro" id="IPR035906">
    <property type="entry name" value="MetI-like_sf"/>
</dbReference>
<evidence type="ECO:0000256" key="7">
    <source>
        <dbReference type="RuleBase" id="RU363032"/>
    </source>
</evidence>
<dbReference type="PANTHER" id="PTHR43163:SF6">
    <property type="entry name" value="DIPEPTIDE TRANSPORT SYSTEM PERMEASE PROTEIN DPPB-RELATED"/>
    <property type="match status" value="1"/>
</dbReference>
<feature type="chain" id="PRO_5045739874" evidence="8">
    <location>
        <begin position="28"/>
        <end position="311"/>
    </location>
</feature>
<dbReference type="Pfam" id="PF19300">
    <property type="entry name" value="BPD_transp_1_N"/>
    <property type="match status" value="1"/>
</dbReference>
<evidence type="ECO:0000256" key="2">
    <source>
        <dbReference type="ARBA" id="ARBA00022448"/>
    </source>
</evidence>
<keyword evidence="5 7" id="KW-1133">Transmembrane helix</keyword>
<feature type="signal peptide" evidence="8">
    <location>
        <begin position="1"/>
        <end position="27"/>
    </location>
</feature>
<evidence type="ECO:0000313" key="10">
    <source>
        <dbReference type="EMBL" id="UUY05399.1"/>
    </source>
</evidence>
<evidence type="ECO:0000256" key="6">
    <source>
        <dbReference type="ARBA" id="ARBA00023136"/>
    </source>
</evidence>
<comment type="similarity">
    <text evidence="7">Belongs to the binding-protein-dependent transport system permease family.</text>
</comment>
<keyword evidence="11" id="KW-1185">Reference proteome</keyword>
<dbReference type="PROSITE" id="PS50928">
    <property type="entry name" value="ABC_TM1"/>
    <property type="match status" value="1"/>
</dbReference>
<dbReference type="Gene3D" id="1.10.3720.10">
    <property type="entry name" value="MetI-like"/>
    <property type="match status" value="1"/>
</dbReference>
<dbReference type="SUPFAM" id="SSF161098">
    <property type="entry name" value="MetI-like"/>
    <property type="match status" value="1"/>
</dbReference>
<evidence type="ECO:0000256" key="1">
    <source>
        <dbReference type="ARBA" id="ARBA00004651"/>
    </source>
</evidence>
<feature type="domain" description="ABC transmembrane type-1" evidence="9">
    <location>
        <begin position="100"/>
        <end position="300"/>
    </location>
</feature>
<evidence type="ECO:0000259" key="9">
    <source>
        <dbReference type="PROSITE" id="PS50928"/>
    </source>
</evidence>
<feature type="transmembrane region" description="Helical" evidence="7">
    <location>
        <begin position="100"/>
        <end position="124"/>
    </location>
</feature>
<dbReference type="RefSeq" id="WP_353865860.1">
    <property type="nucleotide sequence ID" value="NZ_CP088295.1"/>
</dbReference>
<dbReference type="Proteomes" id="UP001058860">
    <property type="component" value="Chromosome"/>
</dbReference>
<evidence type="ECO:0000256" key="8">
    <source>
        <dbReference type="SAM" id="SignalP"/>
    </source>
</evidence>
<dbReference type="InterPro" id="IPR000515">
    <property type="entry name" value="MetI-like"/>
</dbReference>
<name>A0ABY5PL28_9ACTN</name>
<keyword evidence="8" id="KW-0732">Signal</keyword>
<comment type="subcellular location">
    <subcellularLocation>
        <location evidence="1 7">Cell membrane</location>
        <topology evidence="1 7">Multi-pass membrane protein</topology>
    </subcellularLocation>
</comment>
<keyword evidence="2 7" id="KW-0813">Transport</keyword>
<dbReference type="InterPro" id="IPR045621">
    <property type="entry name" value="BPD_transp_1_N"/>
</dbReference>
<evidence type="ECO:0000313" key="11">
    <source>
        <dbReference type="Proteomes" id="UP001058860"/>
    </source>
</evidence>